<organism evidence="3 4">
    <name type="scientific">Trichoglossum hirsutum</name>
    <dbReference type="NCBI Taxonomy" id="265104"/>
    <lineage>
        <taxon>Eukaryota</taxon>
        <taxon>Fungi</taxon>
        <taxon>Dikarya</taxon>
        <taxon>Ascomycota</taxon>
        <taxon>Pezizomycotina</taxon>
        <taxon>Geoglossomycetes</taxon>
        <taxon>Geoglossales</taxon>
        <taxon>Geoglossaceae</taxon>
        <taxon>Trichoglossum</taxon>
    </lineage>
</organism>
<feature type="coiled-coil region" evidence="1">
    <location>
        <begin position="232"/>
        <end position="302"/>
    </location>
</feature>
<keyword evidence="4" id="KW-1185">Reference proteome</keyword>
<feature type="compositionally biased region" description="Polar residues" evidence="2">
    <location>
        <begin position="570"/>
        <end position="590"/>
    </location>
</feature>
<evidence type="ECO:0000256" key="1">
    <source>
        <dbReference type="SAM" id="Coils"/>
    </source>
</evidence>
<dbReference type="EMBL" id="JAGHQM010001029">
    <property type="protein sequence ID" value="KAH0556735.1"/>
    <property type="molecule type" value="Genomic_DNA"/>
</dbReference>
<evidence type="ECO:0000313" key="3">
    <source>
        <dbReference type="EMBL" id="KAH0556735.1"/>
    </source>
</evidence>
<sequence length="899" mass="98184">MSQPPLYFGETLSSLFHSSASSSASTTARERARSEPAQHVKYQGQTHQRRLSLLKGTGFQGIALPARDINCRTPVGSPKAELRIDEDEQTTPRGAVRARRSVGEAGGNPLGILEEINNSVVRRRAASWADAHCNDQTSACSTSDGRNSPPSHYADFSKAASMRSRGGSLTPQTPSPIAKHTKRRQRRSPNFRSTFLESAQYIEHLESQLVALQTQLQALTSPTATKTQSAKLRALTTESRLLRQELSDWETRFDERVQEEVDGRVELEASLKARIRTLEREMDVKDEKIRELQWEVEVLEGKARAVGTMEAENISLGRRVDLLTELLAQSPTKLTTEPAVSISTDGRRNKLRPRSMFPRIISSESTCAVPLLVQDQEDSKRDSVQSASTTSTLPQSHWSDDYEDLLHHYPSKRNRISTDLESIFSSLSAASSLASTQPSVSRPTSILSDSSINPGAWELSVPLPPSRHKQDRLSRNRKMRRFPPGSSAPKSLILPTTSNVASLPASAPIDSPSELAYERTAAREPVSARLPSACNLPFGTTGHAHRNASAWAEKETLKVLEANSAYNRPNAANTRISESPSPSPQFTRYQGSEAGFGQGAPAQRESLFAEISRAEEGRLHSTPVVDTPQSASRSVEACVSPGGRICTAMDVKNQALTAKKPALLVGVARFGSFLWKLSAVLNEIWQDPVKLARKVISAGLSAGESKAPGELDWWLLGLLLRPIRRKGKEKSPGTENSLFDERRVGDEFNWRDITVEASKARRLSCLIARDDGDDLFGRGDSAGCGDAENDGRTSASLTVRAVSPTLLETVRYSNDPIEGPSQQKLMLWIEFTVALALAVGVAVKDGPASVLLGRATSDVGVMTDQQDAHEDSTMVGTTPSVEMGVRSRSTDYLESSYDL</sequence>
<feature type="compositionally biased region" description="Polar residues" evidence="2">
    <location>
        <begin position="384"/>
        <end position="397"/>
    </location>
</feature>
<comment type="caution">
    <text evidence="3">The sequence shown here is derived from an EMBL/GenBank/DDBJ whole genome shotgun (WGS) entry which is preliminary data.</text>
</comment>
<feature type="region of interest" description="Disordered" evidence="2">
    <location>
        <begin position="457"/>
        <end position="495"/>
    </location>
</feature>
<accession>A0A9P8RM69</accession>
<feature type="compositionally biased region" description="Low complexity" evidence="2">
    <location>
        <begin position="17"/>
        <end position="27"/>
    </location>
</feature>
<feature type="region of interest" description="Disordered" evidence="2">
    <location>
        <begin position="17"/>
        <end position="42"/>
    </location>
</feature>
<feature type="region of interest" description="Disordered" evidence="2">
    <location>
        <begin position="376"/>
        <end position="397"/>
    </location>
</feature>
<evidence type="ECO:0000256" key="2">
    <source>
        <dbReference type="SAM" id="MobiDB-lite"/>
    </source>
</evidence>
<feature type="region of interest" description="Disordered" evidence="2">
    <location>
        <begin position="134"/>
        <end position="190"/>
    </location>
</feature>
<name>A0A9P8RM69_9PEZI</name>
<keyword evidence="1" id="KW-0175">Coiled coil</keyword>
<gene>
    <name evidence="3" type="ORF">GP486_005474</name>
</gene>
<feature type="compositionally biased region" description="Basic residues" evidence="2">
    <location>
        <begin position="179"/>
        <end position="189"/>
    </location>
</feature>
<proteinExistence type="predicted"/>
<dbReference type="AlphaFoldDB" id="A0A9P8RM69"/>
<feature type="compositionally biased region" description="Polar residues" evidence="2">
    <location>
        <begin position="134"/>
        <end position="150"/>
    </location>
</feature>
<evidence type="ECO:0000313" key="4">
    <source>
        <dbReference type="Proteomes" id="UP000750711"/>
    </source>
</evidence>
<feature type="region of interest" description="Disordered" evidence="2">
    <location>
        <begin position="570"/>
        <end position="599"/>
    </location>
</feature>
<protein>
    <submittedName>
        <fullName evidence="3">Uncharacterized protein</fullName>
    </submittedName>
</protein>
<dbReference type="Proteomes" id="UP000750711">
    <property type="component" value="Unassembled WGS sequence"/>
</dbReference>
<reference evidence="3" key="1">
    <citation type="submission" date="2021-03" db="EMBL/GenBank/DDBJ databases">
        <title>Comparative genomics and phylogenomic investigation of the class Geoglossomycetes provide insights into ecological specialization and systematics.</title>
        <authorList>
            <person name="Melie T."/>
            <person name="Pirro S."/>
            <person name="Miller A.N."/>
            <person name="Quandt A."/>
        </authorList>
    </citation>
    <scope>NUCLEOTIDE SEQUENCE</scope>
    <source>
        <strain evidence="3">CAQ_001_2017</strain>
    </source>
</reference>
<feature type="compositionally biased region" description="Basic residues" evidence="2">
    <location>
        <begin position="466"/>
        <end position="481"/>
    </location>
</feature>
<feature type="compositionally biased region" description="Basic and acidic residues" evidence="2">
    <location>
        <begin position="28"/>
        <end position="38"/>
    </location>
</feature>